<evidence type="ECO:0000256" key="1">
    <source>
        <dbReference type="SAM" id="MobiDB-lite"/>
    </source>
</evidence>
<keyword evidence="2" id="KW-0472">Membrane</keyword>
<feature type="transmembrane region" description="Helical" evidence="2">
    <location>
        <begin position="16"/>
        <end position="39"/>
    </location>
</feature>
<dbReference type="InterPro" id="IPR051064">
    <property type="entry name" value="SEC14/CRAL-TRIO_domain"/>
</dbReference>
<name>A0A813IKA8_POLGL</name>
<proteinExistence type="predicted"/>
<dbReference type="PANTHER" id="PTHR23324">
    <property type="entry name" value="SEC14 RELATED PROTEIN"/>
    <property type="match status" value="1"/>
</dbReference>
<dbReference type="Proteomes" id="UP000626109">
    <property type="component" value="Unassembled WGS sequence"/>
</dbReference>
<sequence length="368" mass="39266">MTVLSCRVRLRRRSDVLLATVAAVVASSVFGVLATAWLWPRRPGQQTGRASPGAPESRSGGCSTGSRCCSLTAEQVADAGVPSDSAEAVAQLAEAVGAQGQEPLSDPLTLLRFYNARGKDVKEAAAMYQQAIEWRRSYSIREVMAEHGLGEDYQEDGVRATTTASWRWQSEPRSPGAKLAYLYGFFGRLDAPSKGGAPVLVWRAGAADYAGLVREGLVPALTRAFVAHLEDALQSSRAASLREGQLLRARLIVDSSGLGIGCVRFLPILREILTLGKFYFPEVTASVTVVRAPWVAAKLYAALRPRLTPLMQEKIFILGEDFQEGLERHSGLSLAALPTFLGGSADDTAVGKALPVPVGAGRLLTGGE</sequence>
<comment type="caution">
    <text evidence="4">The sequence shown here is derived from an EMBL/GenBank/DDBJ whole genome shotgun (WGS) entry which is preliminary data.</text>
</comment>
<dbReference type="AlphaFoldDB" id="A0A813IKA8"/>
<reference evidence="4" key="1">
    <citation type="submission" date="2021-02" db="EMBL/GenBank/DDBJ databases">
        <authorList>
            <person name="Dougan E. K."/>
            <person name="Rhodes N."/>
            <person name="Thang M."/>
            <person name="Chan C."/>
        </authorList>
    </citation>
    <scope>NUCLEOTIDE SEQUENCE</scope>
</reference>
<feature type="domain" description="CRAL-TRIO" evidence="3">
    <location>
        <begin position="173"/>
        <end position="349"/>
    </location>
</feature>
<dbReference type="InterPro" id="IPR036865">
    <property type="entry name" value="CRAL-TRIO_dom_sf"/>
</dbReference>
<dbReference type="SUPFAM" id="SSF46938">
    <property type="entry name" value="CRAL/TRIO N-terminal domain"/>
    <property type="match status" value="1"/>
</dbReference>
<gene>
    <name evidence="4" type="ORF">PGLA2088_LOCUS9509</name>
</gene>
<dbReference type="InterPro" id="IPR001251">
    <property type="entry name" value="CRAL-TRIO_dom"/>
</dbReference>
<protein>
    <recommendedName>
        <fullName evidence="3">CRAL-TRIO domain-containing protein</fullName>
    </recommendedName>
</protein>
<keyword evidence="2" id="KW-0812">Transmembrane</keyword>
<dbReference type="PROSITE" id="PS50191">
    <property type="entry name" value="CRAL_TRIO"/>
    <property type="match status" value="1"/>
</dbReference>
<evidence type="ECO:0000313" key="4">
    <source>
        <dbReference type="EMBL" id="CAE8652185.1"/>
    </source>
</evidence>
<dbReference type="CDD" id="cd00170">
    <property type="entry name" value="SEC14"/>
    <property type="match status" value="1"/>
</dbReference>
<dbReference type="Gene3D" id="3.40.525.10">
    <property type="entry name" value="CRAL-TRIO lipid binding domain"/>
    <property type="match status" value="1"/>
</dbReference>
<evidence type="ECO:0000313" key="5">
    <source>
        <dbReference type="Proteomes" id="UP000626109"/>
    </source>
</evidence>
<dbReference type="SMART" id="SM00516">
    <property type="entry name" value="SEC14"/>
    <property type="match status" value="1"/>
</dbReference>
<organism evidence="4 5">
    <name type="scientific">Polarella glacialis</name>
    <name type="common">Dinoflagellate</name>
    <dbReference type="NCBI Taxonomy" id="89957"/>
    <lineage>
        <taxon>Eukaryota</taxon>
        <taxon>Sar</taxon>
        <taxon>Alveolata</taxon>
        <taxon>Dinophyceae</taxon>
        <taxon>Suessiales</taxon>
        <taxon>Suessiaceae</taxon>
        <taxon>Polarella</taxon>
    </lineage>
</organism>
<evidence type="ECO:0000259" key="3">
    <source>
        <dbReference type="PROSITE" id="PS50191"/>
    </source>
</evidence>
<evidence type="ECO:0000256" key="2">
    <source>
        <dbReference type="SAM" id="Phobius"/>
    </source>
</evidence>
<dbReference type="SUPFAM" id="SSF52087">
    <property type="entry name" value="CRAL/TRIO domain"/>
    <property type="match status" value="1"/>
</dbReference>
<dbReference type="EMBL" id="CAJNNW010010520">
    <property type="protein sequence ID" value="CAE8652185.1"/>
    <property type="molecule type" value="Genomic_DNA"/>
</dbReference>
<keyword evidence="2" id="KW-1133">Transmembrane helix</keyword>
<dbReference type="Pfam" id="PF00650">
    <property type="entry name" value="CRAL_TRIO"/>
    <property type="match status" value="1"/>
</dbReference>
<accession>A0A813IKA8</accession>
<feature type="region of interest" description="Disordered" evidence="1">
    <location>
        <begin position="43"/>
        <end position="63"/>
    </location>
</feature>
<dbReference type="PANTHER" id="PTHR23324:SF83">
    <property type="entry name" value="SEC14-LIKE PROTEIN 2"/>
    <property type="match status" value="1"/>
</dbReference>
<dbReference type="InterPro" id="IPR036273">
    <property type="entry name" value="CRAL/TRIO_N_dom_sf"/>
</dbReference>
<dbReference type="GO" id="GO:0005737">
    <property type="term" value="C:cytoplasm"/>
    <property type="evidence" value="ECO:0007669"/>
    <property type="project" value="TreeGrafter"/>
</dbReference>